<gene>
    <name evidence="1" type="ORF">LEP1GSC067_0621</name>
</gene>
<reference evidence="1 2" key="1">
    <citation type="submission" date="2013-01" db="EMBL/GenBank/DDBJ databases">
        <authorList>
            <person name="Harkins D.M."/>
            <person name="Durkin A.S."/>
            <person name="Brinkac L.M."/>
            <person name="Haft D.H."/>
            <person name="Selengut J.D."/>
            <person name="Sanka R."/>
            <person name="DePew J."/>
            <person name="Purushe J."/>
            <person name="Hartskeerl R.A."/>
            <person name="Ahmed A."/>
            <person name="van der Linden H."/>
            <person name="Goris M.G.A."/>
            <person name="Vinetz J.M."/>
            <person name="Sutton G.G."/>
            <person name="Nierman W.C."/>
            <person name="Fouts D.E."/>
        </authorList>
    </citation>
    <scope>NUCLEOTIDE SEQUENCE [LARGE SCALE GENOMIC DNA]</scope>
    <source>
        <strain evidence="1 2">TE 1992</strain>
    </source>
</reference>
<dbReference type="AlphaFoldDB" id="M3DSP1"/>
<organism evidence="1 2">
    <name type="scientific">Leptospira interrogans serovar Lora str. TE 1992</name>
    <dbReference type="NCBI Taxonomy" id="1193028"/>
    <lineage>
        <taxon>Bacteria</taxon>
        <taxon>Pseudomonadati</taxon>
        <taxon>Spirochaetota</taxon>
        <taxon>Spirochaetia</taxon>
        <taxon>Leptospirales</taxon>
        <taxon>Leptospiraceae</taxon>
        <taxon>Leptospira</taxon>
    </lineage>
</organism>
<sequence length="44" mass="5472">MDFKKLCKFLHFETVPIFCYCFLFEKICFFEIPVFKIFVFDFIS</sequence>
<accession>M3DSP1</accession>
<dbReference type="EMBL" id="AKWW02000017">
    <property type="protein sequence ID" value="EMF44173.1"/>
    <property type="molecule type" value="Genomic_DNA"/>
</dbReference>
<evidence type="ECO:0000313" key="2">
    <source>
        <dbReference type="Proteomes" id="UP000011754"/>
    </source>
</evidence>
<name>M3DSP1_LEPIR</name>
<comment type="caution">
    <text evidence="1">The sequence shown here is derived from an EMBL/GenBank/DDBJ whole genome shotgun (WGS) entry which is preliminary data.</text>
</comment>
<evidence type="ECO:0000313" key="1">
    <source>
        <dbReference type="EMBL" id="EMF44173.1"/>
    </source>
</evidence>
<dbReference type="Proteomes" id="UP000011754">
    <property type="component" value="Unassembled WGS sequence"/>
</dbReference>
<proteinExistence type="predicted"/>
<protein>
    <submittedName>
        <fullName evidence="1">Uncharacterized protein</fullName>
    </submittedName>
</protein>